<dbReference type="PROSITE" id="PS00108">
    <property type="entry name" value="PROTEIN_KINASE_ST"/>
    <property type="match status" value="1"/>
</dbReference>
<evidence type="ECO:0000259" key="10">
    <source>
        <dbReference type="PROSITE" id="PS50011"/>
    </source>
</evidence>
<proteinExistence type="predicted"/>
<dbReference type="CDD" id="cd14014">
    <property type="entry name" value="STKc_PknB_like"/>
    <property type="match status" value="1"/>
</dbReference>
<evidence type="ECO:0000256" key="3">
    <source>
        <dbReference type="ARBA" id="ARBA00022679"/>
    </source>
</evidence>
<evidence type="ECO:0000256" key="9">
    <source>
        <dbReference type="SAM" id="MobiDB-lite"/>
    </source>
</evidence>
<evidence type="ECO:0000256" key="7">
    <source>
        <dbReference type="ARBA" id="ARBA00047899"/>
    </source>
</evidence>
<evidence type="ECO:0000313" key="11">
    <source>
        <dbReference type="EMBL" id="MBG0561506.1"/>
    </source>
</evidence>
<dbReference type="SMART" id="SM00220">
    <property type="entry name" value="S_TKc"/>
    <property type="match status" value="1"/>
</dbReference>
<keyword evidence="12" id="KW-1185">Reference proteome</keyword>
<feature type="region of interest" description="Disordered" evidence="9">
    <location>
        <begin position="326"/>
        <end position="415"/>
    </location>
</feature>
<dbReference type="EC" id="2.7.11.1" evidence="1"/>
<organism evidence="11 12">
    <name type="scientific">Actinoplanes aureus</name>
    <dbReference type="NCBI Taxonomy" id="2792083"/>
    <lineage>
        <taxon>Bacteria</taxon>
        <taxon>Bacillati</taxon>
        <taxon>Actinomycetota</taxon>
        <taxon>Actinomycetes</taxon>
        <taxon>Micromonosporales</taxon>
        <taxon>Micromonosporaceae</taxon>
        <taxon>Actinoplanes</taxon>
    </lineage>
</organism>
<dbReference type="PROSITE" id="PS50011">
    <property type="entry name" value="PROTEIN_KINASE_DOM"/>
    <property type="match status" value="1"/>
</dbReference>
<keyword evidence="4" id="KW-0547">Nucleotide-binding</keyword>
<dbReference type="Gene3D" id="3.30.200.20">
    <property type="entry name" value="Phosphorylase Kinase, domain 1"/>
    <property type="match status" value="1"/>
</dbReference>
<comment type="catalytic activity">
    <reaction evidence="7">
        <text>L-threonyl-[protein] + ATP = O-phospho-L-threonyl-[protein] + ADP + H(+)</text>
        <dbReference type="Rhea" id="RHEA:46608"/>
        <dbReference type="Rhea" id="RHEA-COMP:11060"/>
        <dbReference type="Rhea" id="RHEA-COMP:11605"/>
        <dbReference type="ChEBI" id="CHEBI:15378"/>
        <dbReference type="ChEBI" id="CHEBI:30013"/>
        <dbReference type="ChEBI" id="CHEBI:30616"/>
        <dbReference type="ChEBI" id="CHEBI:61977"/>
        <dbReference type="ChEBI" id="CHEBI:456216"/>
        <dbReference type="EC" id="2.7.11.1"/>
    </reaction>
</comment>
<dbReference type="GO" id="GO:0004674">
    <property type="term" value="F:protein serine/threonine kinase activity"/>
    <property type="evidence" value="ECO:0007669"/>
    <property type="project" value="UniProtKB-KW"/>
</dbReference>
<dbReference type="EMBL" id="JADQTO010000003">
    <property type="protein sequence ID" value="MBG0561506.1"/>
    <property type="molecule type" value="Genomic_DNA"/>
</dbReference>
<evidence type="ECO:0000313" key="12">
    <source>
        <dbReference type="Proteomes" id="UP000598146"/>
    </source>
</evidence>
<dbReference type="AlphaFoldDB" id="A0A931C7J4"/>
<accession>A0A931C7J4</accession>
<dbReference type="PANTHER" id="PTHR43289">
    <property type="entry name" value="MITOGEN-ACTIVATED PROTEIN KINASE KINASE KINASE 20-RELATED"/>
    <property type="match status" value="1"/>
</dbReference>
<dbReference type="InterPro" id="IPR000719">
    <property type="entry name" value="Prot_kinase_dom"/>
</dbReference>
<keyword evidence="6" id="KW-0067">ATP-binding</keyword>
<dbReference type="FunFam" id="3.30.200.20:FF:000035">
    <property type="entry name" value="Serine/threonine protein kinase Stk1"/>
    <property type="match status" value="1"/>
</dbReference>
<dbReference type="FunFam" id="1.10.510.10:FF:000021">
    <property type="entry name" value="Serine/threonine protein kinase"/>
    <property type="match status" value="1"/>
</dbReference>
<dbReference type="InterPro" id="IPR008271">
    <property type="entry name" value="Ser/Thr_kinase_AS"/>
</dbReference>
<dbReference type="Pfam" id="PF00069">
    <property type="entry name" value="Pkinase"/>
    <property type="match status" value="1"/>
</dbReference>
<feature type="compositionally biased region" description="Low complexity" evidence="9">
    <location>
        <begin position="359"/>
        <end position="400"/>
    </location>
</feature>
<dbReference type="GO" id="GO:0005524">
    <property type="term" value="F:ATP binding"/>
    <property type="evidence" value="ECO:0007669"/>
    <property type="project" value="UniProtKB-KW"/>
</dbReference>
<gene>
    <name evidence="11" type="ORF">I4J89_08530</name>
</gene>
<dbReference type="InterPro" id="IPR011009">
    <property type="entry name" value="Kinase-like_dom_sf"/>
</dbReference>
<evidence type="ECO:0000256" key="1">
    <source>
        <dbReference type="ARBA" id="ARBA00012513"/>
    </source>
</evidence>
<keyword evidence="3" id="KW-0808">Transferase</keyword>
<dbReference type="Proteomes" id="UP000598146">
    <property type="component" value="Unassembled WGS sequence"/>
</dbReference>
<dbReference type="RefSeq" id="WP_196413291.1">
    <property type="nucleotide sequence ID" value="NZ_JADQTO010000003.1"/>
</dbReference>
<comment type="caution">
    <text evidence="11">The sequence shown here is derived from an EMBL/GenBank/DDBJ whole genome shotgun (WGS) entry which is preliminary data.</text>
</comment>
<reference evidence="11" key="1">
    <citation type="submission" date="2020-11" db="EMBL/GenBank/DDBJ databases">
        <title>Isolation and identification of active actinomycetes.</title>
        <authorList>
            <person name="Sun X."/>
        </authorList>
    </citation>
    <scope>NUCLEOTIDE SEQUENCE</scope>
    <source>
        <strain evidence="11">NEAU-A11</strain>
    </source>
</reference>
<evidence type="ECO:0000256" key="8">
    <source>
        <dbReference type="ARBA" id="ARBA00048679"/>
    </source>
</evidence>
<dbReference type="PANTHER" id="PTHR43289:SF6">
    <property type="entry name" value="SERINE_THREONINE-PROTEIN KINASE NEKL-3"/>
    <property type="match status" value="1"/>
</dbReference>
<evidence type="ECO:0000256" key="2">
    <source>
        <dbReference type="ARBA" id="ARBA00022527"/>
    </source>
</evidence>
<evidence type="ECO:0000256" key="5">
    <source>
        <dbReference type="ARBA" id="ARBA00022777"/>
    </source>
</evidence>
<protein>
    <recommendedName>
        <fullName evidence="1">non-specific serine/threonine protein kinase</fullName>
        <ecNumber evidence="1">2.7.11.1</ecNumber>
    </recommendedName>
</protein>
<dbReference type="SUPFAM" id="SSF56112">
    <property type="entry name" value="Protein kinase-like (PK-like)"/>
    <property type="match status" value="1"/>
</dbReference>
<comment type="catalytic activity">
    <reaction evidence="8">
        <text>L-seryl-[protein] + ATP = O-phospho-L-seryl-[protein] + ADP + H(+)</text>
        <dbReference type="Rhea" id="RHEA:17989"/>
        <dbReference type="Rhea" id="RHEA-COMP:9863"/>
        <dbReference type="Rhea" id="RHEA-COMP:11604"/>
        <dbReference type="ChEBI" id="CHEBI:15378"/>
        <dbReference type="ChEBI" id="CHEBI:29999"/>
        <dbReference type="ChEBI" id="CHEBI:30616"/>
        <dbReference type="ChEBI" id="CHEBI:83421"/>
        <dbReference type="ChEBI" id="CHEBI:456216"/>
        <dbReference type="EC" id="2.7.11.1"/>
    </reaction>
</comment>
<sequence>MPHEPGELLAGRYRLDDRIASGGMGDVWLATDTVLGRRVAVKTLRADRAVDPQFQTRFEHEARAMAALHHPGIVDVYDFGRETGEDAYLVMAHVDGQPLSQRIAEQGRLTLADTLAVVAQVGRALQAVHDAGIVHRDVKPANMIIRPDGTVVLVDFGVARSSSSAALTGARDVIGTANYIAPEQVSKKPVGPAADVYALGAVAYHCLSGHPPFFGDNPVAVAMQHVIEEPPPLPDDVPPRVRGLVATALAKDPAARYPSAAAMAAAADAAASATPAGAEAVTLAFTPMRTGAGHRTQVLAVVAALSVLLAAGTALAIADPFGWFPGTPQPATSEPAAPSGTPSPARSPRPDGGNGTGGSTRKPTSPPRTTSRTPSPENSTTNPTSGTPTTTSARPPTTTEPTREEPSDPPPASGS</sequence>
<evidence type="ECO:0000256" key="6">
    <source>
        <dbReference type="ARBA" id="ARBA00022840"/>
    </source>
</evidence>
<name>A0A931C7J4_9ACTN</name>
<feature type="domain" description="Protein kinase" evidence="10">
    <location>
        <begin position="13"/>
        <end position="271"/>
    </location>
</feature>
<dbReference type="GO" id="GO:0045717">
    <property type="term" value="P:negative regulation of fatty acid biosynthetic process"/>
    <property type="evidence" value="ECO:0007669"/>
    <property type="project" value="UniProtKB-ARBA"/>
</dbReference>
<keyword evidence="5 11" id="KW-0418">Kinase</keyword>
<dbReference type="Gene3D" id="1.10.510.10">
    <property type="entry name" value="Transferase(Phosphotransferase) domain 1"/>
    <property type="match status" value="1"/>
</dbReference>
<evidence type="ECO:0000256" key="4">
    <source>
        <dbReference type="ARBA" id="ARBA00022741"/>
    </source>
</evidence>
<keyword evidence="2" id="KW-0723">Serine/threonine-protein kinase</keyword>